<dbReference type="AlphaFoldDB" id="A0A328EAK7"/>
<dbReference type="InterPro" id="IPR039777">
    <property type="entry name" value="IFRD"/>
</dbReference>
<keyword evidence="2" id="KW-1133">Transmembrane helix</keyword>
<feature type="domain" description="Interferon-related developmental regulator N-terminal" evidence="4">
    <location>
        <begin position="68"/>
        <end position="378"/>
    </location>
</feature>
<reference evidence="5 6" key="1">
    <citation type="submission" date="2018-06" db="EMBL/GenBank/DDBJ databases">
        <title>The Genome of Cuscuta australis (Dodder) Provides Insight into the Evolution of Plant Parasitism.</title>
        <authorList>
            <person name="Liu H."/>
        </authorList>
    </citation>
    <scope>NUCLEOTIDE SEQUENCE [LARGE SCALE GENOMIC DNA]</scope>
    <source>
        <strain evidence="6">cv. Yunnan</strain>
        <tissue evidence="5">Vines</tissue>
    </source>
</reference>
<comment type="caution">
    <text evidence="5">The sequence shown here is derived from an EMBL/GenBank/DDBJ whole genome shotgun (WGS) entry which is preliminary data.</text>
</comment>
<evidence type="ECO:0000256" key="2">
    <source>
        <dbReference type="SAM" id="Phobius"/>
    </source>
</evidence>
<comment type="similarity">
    <text evidence="1">Belongs to the IFRD family.</text>
</comment>
<feature type="domain" description="Interferon-related developmental regulator C-terminal" evidence="3">
    <location>
        <begin position="423"/>
        <end position="477"/>
    </location>
</feature>
<evidence type="ECO:0000259" key="3">
    <source>
        <dbReference type="Pfam" id="PF04836"/>
    </source>
</evidence>
<dbReference type="InterPro" id="IPR006921">
    <property type="entry name" value="Interferon-rel_develop_reg_C"/>
</dbReference>
<dbReference type="InterPro" id="IPR007701">
    <property type="entry name" value="Interferon-rel_develop_reg_N"/>
</dbReference>
<keyword evidence="2" id="KW-0812">Transmembrane</keyword>
<dbReference type="EMBL" id="NQVE01000025">
    <property type="protein sequence ID" value="RAL53551.1"/>
    <property type="molecule type" value="Genomic_DNA"/>
</dbReference>
<dbReference type="Pfam" id="PF05004">
    <property type="entry name" value="IFRD"/>
    <property type="match status" value="1"/>
</dbReference>
<keyword evidence="6" id="KW-1185">Reference proteome</keyword>
<keyword evidence="2" id="KW-0472">Membrane</keyword>
<accession>A0A328EAK7</accession>
<dbReference type="InterPro" id="IPR011989">
    <property type="entry name" value="ARM-like"/>
</dbReference>
<evidence type="ECO:0000313" key="6">
    <source>
        <dbReference type="Proteomes" id="UP000249390"/>
    </source>
</evidence>
<sequence length="492" mass="54713">MDKLFSDSINNNNTKNSLLLCCLVIPLIEFQLFSFLFCFLPFFQDFFTMGKRSSQRKNAAMLDSDETSSFSSSSSTAQSDMLMCSGEEVQIDKETFLDQCLDSLYEKRGSTREKALTSMIEAFNSIVHHEYVEKKFATLLDRCLNSIKKGTSKEIALASRFIGLLALTTGCGDRAREILEELVCPISEAIKSPVDSLKIQALVDCLAIITFVGGEAPEETNKSMELMWQVIHPKLGPNVSSAKPSSPIITAVVSAWSLLITSMDGWKLDSKCLQECIAHFSTLLDKDDRSVRIAVGEALALIAELGMLENIADEANKSSDIYIDGGKKSRELAHLHGLRSKVLNQVRSLSIEAGGKGSAKKDLNSQRNTFQNVQEFLEYGCSPQTSMKIGGDSLETTTWSELIQLKFIKRFLGGGFVKHMQENEFLQDVFSFTPKKQMFPGAVRRITQTEKRLCKSPNSVLNKARTRYLNQQRMLSQDRDVGHYTAGGGDEA</sequence>
<evidence type="ECO:0000313" key="5">
    <source>
        <dbReference type="EMBL" id="RAL53551.1"/>
    </source>
</evidence>
<protein>
    <recommendedName>
        <fullName evidence="7">Interferon-related developmental regulator N-terminal domain-containing protein</fullName>
    </recommendedName>
</protein>
<name>A0A328EAK7_9ASTE</name>
<dbReference type="Proteomes" id="UP000249390">
    <property type="component" value="Unassembled WGS sequence"/>
</dbReference>
<evidence type="ECO:0000259" key="4">
    <source>
        <dbReference type="Pfam" id="PF05004"/>
    </source>
</evidence>
<dbReference type="Gene3D" id="1.25.10.10">
    <property type="entry name" value="Leucine-rich Repeat Variant"/>
    <property type="match status" value="1"/>
</dbReference>
<dbReference type="Pfam" id="PF04836">
    <property type="entry name" value="IFRD_C"/>
    <property type="match status" value="1"/>
</dbReference>
<dbReference type="PANTHER" id="PTHR12354:SF1">
    <property type="entry name" value="INTERFERON-RELATED DEVELOPMENTAL REGULATOR 1"/>
    <property type="match status" value="1"/>
</dbReference>
<dbReference type="SUPFAM" id="SSF48371">
    <property type="entry name" value="ARM repeat"/>
    <property type="match status" value="1"/>
</dbReference>
<evidence type="ECO:0008006" key="7">
    <source>
        <dbReference type="Google" id="ProtNLM"/>
    </source>
</evidence>
<feature type="transmembrane region" description="Helical" evidence="2">
    <location>
        <begin position="17"/>
        <end position="43"/>
    </location>
</feature>
<organism evidence="5 6">
    <name type="scientific">Cuscuta australis</name>
    <dbReference type="NCBI Taxonomy" id="267555"/>
    <lineage>
        <taxon>Eukaryota</taxon>
        <taxon>Viridiplantae</taxon>
        <taxon>Streptophyta</taxon>
        <taxon>Embryophyta</taxon>
        <taxon>Tracheophyta</taxon>
        <taxon>Spermatophyta</taxon>
        <taxon>Magnoliopsida</taxon>
        <taxon>eudicotyledons</taxon>
        <taxon>Gunneridae</taxon>
        <taxon>Pentapetalae</taxon>
        <taxon>asterids</taxon>
        <taxon>lamiids</taxon>
        <taxon>Solanales</taxon>
        <taxon>Convolvulaceae</taxon>
        <taxon>Cuscuteae</taxon>
        <taxon>Cuscuta</taxon>
        <taxon>Cuscuta subgen. Grammica</taxon>
        <taxon>Cuscuta sect. Cleistogrammica</taxon>
    </lineage>
</organism>
<evidence type="ECO:0000256" key="1">
    <source>
        <dbReference type="ARBA" id="ARBA00008828"/>
    </source>
</evidence>
<proteinExistence type="inferred from homology"/>
<dbReference type="PANTHER" id="PTHR12354">
    <property type="entry name" value="INTERFERON-RELATED DEVELOPMENTAL REGULATOR"/>
    <property type="match status" value="1"/>
</dbReference>
<dbReference type="InterPro" id="IPR016024">
    <property type="entry name" value="ARM-type_fold"/>
</dbReference>
<gene>
    <name evidence="5" type="ORF">DM860_015588</name>
</gene>